<evidence type="ECO:0000259" key="2">
    <source>
        <dbReference type="Pfam" id="PF06722"/>
    </source>
</evidence>
<dbReference type="GO" id="GO:0008194">
    <property type="term" value="F:UDP-glycosyltransferase activity"/>
    <property type="evidence" value="ECO:0007669"/>
    <property type="project" value="InterPro"/>
</dbReference>
<dbReference type="InterPro" id="IPR004276">
    <property type="entry name" value="GlycoTrans_28_N"/>
</dbReference>
<dbReference type="InterPro" id="IPR002213">
    <property type="entry name" value="UDP_glucos_trans"/>
</dbReference>
<dbReference type="GO" id="GO:0005975">
    <property type="term" value="P:carbohydrate metabolic process"/>
    <property type="evidence" value="ECO:0007669"/>
    <property type="project" value="InterPro"/>
</dbReference>
<proteinExistence type="predicted"/>
<accession>A0A1X2F602</accession>
<dbReference type="RefSeq" id="WP_085145641.1">
    <property type="nucleotide sequence ID" value="NZ_JACKUA010000012.1"/>
</dbReference>
<dbReference type="FunFam" id="3.40.50.2000:FF:000009">
    <property type="entry name" value="Sterol 3-beta-glucosyltransferase UGT80A2"/>
    <property type="match status" value="1"/>
</dbReference>
<dbReference type="SUPFAM" id="SSF53756">
    <property type="entry name" value="UDP-Glycosyltransferase/glycogen phosphorylase"/>
    <property type="match status" value="1"/>
</dbReference>
<dbReference type="InterPro" id="IPR050426">
    <property type="entry name" value="Glycosyltransferase_28"/>
</dbReference>
<organism evidence="3 4">
    <name type="scientific">Mycolicibacterium wolinskyi</name>
    <dbReference type="NCBI Taxonomy" id="59750"/>
    <lineage>
        <taxon>Bacteria</taxon>
        <taxon>Bacillati</taxon>
        <taxon>Actinomycetota</taxon>
        <taxon>Actinomycetes</taxon>
        <taxon>Mycobacteriales</taxon>
        <taxon>Mycobacteriaceae</taxon>
        <taxon>Mycolicibacterium</taxon>
    </lineage>
</organism>
<dbReference type="Pfam" id="PF03033">
    <property type="entry name" value="Glyco_transf_28"/>
    <property type="match status" value="1"/>
</dbReference>
<dbReference type="PANTHER" id="PTHR48050">
    <property type="entry name" value="STEROL 3-BETA-GLUCOSYLTRANSFERASE"/>
    <property type="match status" value="1"/>
</dbReference>
<dbReference type="AlphaFoldDB" id="A0A1X2F602"/>
<dbReference type="GO" id="GO:0033072">
    <property type="term" value="P:vancomycin biosynthetic process"/>
    <property type="evidence" value="ECO:0007669"/>
    <property type="project" value="UniProtKB-ARBA"/>
</dbReference>
<evidence type="ECO:0000313" key="4">
    <source>
        <dbReference type="Proteomes" id="UP000193964"/>
    </source>
</evidence>
<gene>
    <name evidence="3" type="ORF">AWC31_29220</name>
</gene>
<dbReference type="EMBL" id="LQQA01000017">
    <property type="protein sequence ID" value="ORX13862.1"/>
    <property type="molecule type" value="Genomic_DNA"/>
</dbReference>
<evidence type="ECO:0000313" key="3">
    <source>
        <dbReference type="EMBL" id="ORX13862.1"/>
    </source>
</evidence>
<name>A0A1X2F602_9MYCO</name>
<dbReference type="CDD" id="cd03784">
    <property type="entry name" value="GT1_Gtf-like"/>
    <property type="match status" value="1"/>
</dbReference>
<dbReference type="Pfam" id="PF06722">
    <property type="entry name" value="EryCIII-like_C"/>
    <property type="match status" value="1"/>
</dbReference>
<dbReference type="InterPro" id="IPR010610">
    <property type="entry name" value="EryCIII-like_C"/>
</dbReference>
<feature type="domain" description="Erythromycin biosynthesis protein CIII-like C-terminal" evidence="2">
    <location>
        <begin position="290"/>
        <end position="393"/>
    </location>
</feature>
<dbReference type="OrthoDB" id="3253247at2"/>
<comment type="caution">
    <text evidence="3">The sequence shown here is derived from an EMBL/GenBank/DDBJ whole genome shotgun (WGS) entry which is preliminary data.</text>
</comment>
<protein>
    <submittedName>
        <fullName evidence="3">Uncharacterized protein</fullName>
    </submittedName>
</protein>
<evidence type="ECO:0000259" key="1">
    <source>
        <dbReference type="Pfam" id="PF03033"/>
    </source>
</evidence>
<feature type="domain" description="Glycosyltransferase family 28 N-terminal" evidence="1">
    <location>
        <begin position="3"/>
        <end position="85"/>
    </location>
</feature>
<dbReference type="Proteomes" id="UP000193964">
    <property type="component" value="Unassembled WGS sequence"/>
</dbReference>
<dbReference type="Gene3D" id="3.40.50.2000">
    <property type="entry name" value="Glycogen Phosphorylase B"/>
    <property type="match status" value="2"/>
</dbReference>
<sequence length="421" mass="45634">MRFAIAAHGTRGDIEPCTALALECVRRGHDVRMAVPPNLVSFVEATGLGPVASYGVDSQQQLEAEIFRKSWKLQNPLTALRQLKDYTTEGWQDMSRTLVEVADGADLILTATTYEEVAANVAEHLGLPLAALHYFPFRANTQILPVPLPGRLVRSVWPAAEWLHWRLIKDAEDVQRRDLGLPKSSGRAIGRILDAGALEIQAYDPQLFPGLAEAWRGVRPVIGGLTLQLDTDADHDVSAWIAAGPPPIYFGFGSMPVQSPSAAVAMIADACSALGERALICSGVWDVDGADVPEHVKIVRTVNHSAVFPRCRALVHHGGAGTTAAGLRSGIPTFVLWVGAEQPLWAAQVKRLEVGTAQRFSEMTPKSLRVGLRTILEPRYLARAREVAELMTAPEVAVATAADLLEAAVRKGRSPVRQSRR</sequence>
<dbReference type="GO" id="GO:0016758">
    <property type="term" value="F:hexosyltransferase activity"/>
    <property type="evidence" value="ECO:0007669"/>
    <property type="project" value="InterPro"/>
</dbReference>
<dbReference type="PANTHER" id="PTHR48050:SF13">
    <property type="entry name" value="STEROL 3-BETA-GLUCOSYLTRANSFERASE UGT80A2"/>
    <property type="match status" value="1"/>
</dbReference>
<reference evidence="3 4" key="1">
    <citation type="submission" date="2016-01" db="EMBL/GenBank/DDBJ databases">
        <title>The new phylogeny of the genus Mycobacterium.</title>
        <authorList>
            <person name="Tarcisio F."/>
            <person name="Conor M."/>
            <person name="Antonella G."/>
            <person name="Elisabetta G."/>
            <person name="Giulia F.S."/>
            <person name="Sara T."/>
            <person name="Anna F."/>
            <person name="Clotilde B."/>
            <person name="Roberto B."/>
            <person name="Veronica D.S."/>
            <person name="Fabio R."/>
            <person name="Monica P."/>
            <person name="Olivier J."/>
            <person name="Enrico T."/>
            <person name="Nicola S."/>
        </authorList>
    </citation>
    <scope>NUCLEOTIDE SEQUENCE [LARGE SCALE GENOMIC DNA]</scope>
    <source>
        <strain evidence="3 4">ATCC 700010</strain>
    </source>
</reference>